<evidence type="ECO:0000256" key="7">
    <source>
        <dbReference type="ARBA" id="ARBA00022679"/>
    </source>
</evidence>
<dbReference type="Gene3D" id="3.20.140.10">
    <property type="entry name" value="nicotinate phosphoribosyltransferase"/>
    <property type="match status" value="1"/>
</dbReference>
<evidence type="ECO:0000313" key="14">
    <source>
        <dbReference type="Proteomes" id="UP000001202"/>
    </source>
</evidence>
<dbReference type="Gene3D" id="3.20.20.70">
    <property type="entry name" value="Aldolase class I"/>
    <property type="match status" value="1"/>
</dbReference>
<dbReference type="NCBIfam" id="NF006695">
    <property type="entry name" value="PRK09243.1-2"/>
    <property type="match status" value="1"/>
</dbReference>
<evidence type="ECO:0000256" key="1">
    <source>
        <dbReference type="ARBA" id="ARBA00004952"/>
    </source>
</evidence>
<evidence type="ECO:0000256" key="4">
    <source>
        <dbReference type="ARBA" id="ARBA00022553"/>
    </source>
</evidence>
<gene>
    <name evidence="13" type="ordered locus">TPASS_0628</name>
</gene>
<dbReference type="InterPro" id="IPR041619">
    <property type="entry name" value="NAPRTase_C"/>
</dbReference>
<dbReference type="InterPro" id="IPR007229">
    <property type="entry name" value="Nic_PRibTrfase-Fam"/>
</dbReference>
<dbReference type="FunFam" id="3.20.20.70:FF:000076">
    <property type="entry name" value="Nicotinate phosphoribosyltransferase"/>
    <property type="match status" value="1"/>
</dbReference>
<evidence type="ECO:0000256" key="3">
    <source>
        <dbReference type="ARBA" id="ARBA00013236"/>
    </source>
</evidence>
<dbReference type="PATRIC" id="fig|455434.6.peg.622"/>
<dbReference type="NCBIfam" id="TIGR01513">
    <property type="entry name" value="NAPRTase_put"/>
    <property type="match status" value="1"/>
</dbReference>
<evidence type="ECO:0000256" key="9">
    <source>
        <dbReference type="RuleBase" id="RU365100"/>
    </source>
</evidence>
<dbReference type="SUPFAM" id="SSF51690">
    <property type="entry name" value="Nicotinate/Quinolinate PRTase C-terminal domain-like"/>
    <property type="match status" value="1"/>
</dbReference>
<dbReference type="GO" id="GO:0034355">
    <property type="term" value="P:NAD+ biosynthetic process via the salvage pathway"/>
    <property type="evidence" value="ECO:0007669"/>
    <property type="project" value="UniProtKB-ARBA"/>
</dbReference>
<comment type="pathway">
    <text evidence="1 9">Cofactor biosynthesis; NAD(+) biosynthesis; nicotinate D-ribonucleotide from nicotinate: step 1/1.</text>
</comment>
<keyword evidence="4" id="KW-0597">Phosphoprotein</keyword>
<dbReference type="Proteomes" id="UP000001202">
    <property type="component" value="Chromosome"/>
</dbReference>
<proteinExistence type="inferred from homology"/>
<reference evidence="13 14" key="1">
    <citation type="journal article" date="2008" name="BMC Microbiol.">
        <title>Complete genome sequence of Treponema pallidum ssp. pallidum strain SS14 determined with oligonucleotide arrays.</title>
        <authorList>
            <person name="Matejkova P."/>
            <person name="Strouhal M."/>
            <person name="Smajs D."/>
            <person name="Norris S.J."/>
            <person name="Palzkill T."/>
            <person name="Petrosino J.F."/>
            <person name="Sodergren E."/>
            <person name="Norton J.E."/>
            <person name="Singh J."/>
            <person name="Richmond T.A."/>
            <person name="Molla M.N."/>
            <person name="Albert T.J."/>
            <person name="Weinstock G.M."/>
        </authorList>
    </citation>
    <scope>NUCLEOTIDE SEQUENCE [LARGE SCALE GENOMIC DNA]</scope>
    <source>
        <strain evidence="13 14">SS14</strain>
    </source>
</reference>
<protein>
    <recommendedName>
        <fullName evidence="3 9">Nicotinate phosphoribosyltransferase</fullName>
        <ecNumber evidence="3 9">6.3.4.21</ecNumber>
    </recommendedName>
</protein>
<comment type="PTM">
    <text evidence="9">Transiently phosphorylated on a His residue during the reaction cycle. Phosphorylation strongly increases the affinity for substrates and increases the rate of nicotinate D-ribonucleotide production. Dephosphorylation regenerates the low-affinity form of the enzyme, leading to product release.</text>
</comment>
<evidence type="ECO:0000256" key="5">
    <source>
        <dbReference type="ARBA" id="ARBA00022598"/>
    </source>
</evidence>
<organism evidence="13 14">
    <name type="scientific">Treponema pallidum subsp. pallidum (strain SS14)</name>
    <dbReference type="NCBI Taxonomy" id="455434"/>
    <lineage>
        <taxon>Bacteria</taxon>
        <taxon>Pseudomonadati</taxon>
        <taxon>Spirochaetota</taxon>
        <taxon>Spirochaetia</taxon>
        <taxon>Spirochaetales</taxon>
        <taxon>Treponemataceae</taxon>
        <taxon>Treponema</taxon>
    </lineage>
</organism>
<dbReference type="InterPro" id="IPR036068">
    <property type="entry name" value="Nicotinate_pribotase-like_C"/>
</dbReference>
<dbReference type="EMBL" id="CP000805">
    <property type="protein sequence ID" value="ACD71047.1"/>
    <property type="molecule type" value="Genomic_DNA"/>
</dbReference>
<dbReference type="InterPro" id="IPR013785">
    <property type="entry name" value="Aldolase_TIM"/>
</dbReference>
<dbReference type="GeneID" id="93876395"/>
<dbReference type="Pfam" id="PF17956">
    <property type="entry name" value="NAPRTase_C"/>
    <property type="match status" value="1"/>
</dbReference>
<comment type="function">
    <text evidence="9">Catalyzes the first step in the biosynthesis of NAD from nicotinic acid, the ATP-dependent synthesis of beta-nicotinate D-ribonucleotide from nicotinate and 5-phospho-D-ribose 1-phosphate.</text>
</comment>
<name>A0A0H3BKW7_TREPS</name>
<dbReference type="GO" id="GO:0047280">
    <property type="term" value="F:nicotinamide phosphoribosyltransferase activity"/>
    <property type="evidence" value="ECO:0007669"/>
    <property type="project" value="UniProtKB-ARBA"/>
</dbReference>
<accession>A0A0H3BKW7</accession>
<dbReference type="Pfam" id="PF04095">
    <property type="entry name" value="NAPRTase"/>
    <property type="match status" value="1"/>
</dbReference>
<dbReference type="EC" id="6.3.4.21" evidence="3 9"/>
<dbReference type="CDD" id="cd01570">
    <property type="entry name" value="NAPRTase_A"/>
    <property type="match status" value="1"/>
</dbReference>
<evidence type="ECO:0000259" key="10">
    <source>
        <dbReference type="Pfam" id="PF04095"/>
    </source>
</evidence>
<keyword evidence="5 9" id="KW-0436">Ligase</keyword>
<feature type="domain" description="Nicotinate phosphoribosyltransferase N-terminal" evidence="11">
    <location>
        <begin position="7"/>
        <end position="129"/>
    </location>
</feature>
<evidence type="ECO:0000256" key="8">
    <source>
        <dbReference type="ARBA" id="ARBA00048668"/>
    </source>
</evidence>
<dbReference type="Pfam" id="PF17767">
    <property type="entry name" value="NAPRTase_N"/>
    <property type="match status" value="1"/>
</dbReference>
<dbReference type="GO" id="GO:0005829">
    <property type="term" value="C:cytosol"/>
    <property type="evidence" value="ECO:0007669"/>
    <property type="project" value="TreeGrafter"/>
</dbReference>
<sequence length="493" mass="54578">MKTSALFLDFYELTMAQGYFFHKPHECAVFEVFFRKHPFAGGYSIFAGLDPLLTAIEQFRFSGEDIDYLRTLHLFHDDFLSYLASFRFSGDIHALEEGSVIFPHEPIIRVHARLVEALLLEGLILNTINFQSLIATKTARMWRASGEGVLMEFGLRRAQGYDGALSATRAAAIGGATGTSNTLAAKLYGIRPMGTMAHAWVMSFDSEEEAFERYAALYGSASVFLIDTYHTLESGIQNAIAIGTRLKAAGKSFGVRLDSGDMQYLSVQVRAALDAAGLPEARIAVSNELDETIIESLVLSGAPIDAWGVGTHLVTGGADSAFTGVYKMSARATTQPAHTQHGHAASQRLPHWDDAHWLPVMKVSDNPAKTTTPGIKQVWRLYDAAGQYKADVIGLADEVIEPQVAQRYIHPFYNLQSFTFAAHQVEPLLRTVMQAGNRLRAGESVQEIHARMRAQLQRLDKSYVRLLNPHVYKVSLTERLAQLKNTLITALRR</sequence>
<dbReference type="GO" id="GO:0004516">
    <property type="term" value="F:nicotinate phosphoribosyltransferase activity"/>
    <property type="evidence" value="ECO:0007669"/>
    <property type="project" value="UniProtKB-UniRule"/>
</dbReference>
<dbReference type="InterPro" id="IPR006405">
    <property type="entry name" value="Nic_PRibTrfase_pncB"/>
</dbReference>
<evidence type="ECO:0000259" key="11">
    <source>
        <dbReference type="Pfam" id="PF17767"/>
    </source>
</evidence>
<dbReference type="PIRSF" id="PIRSF000484">
    <property type="entry name" value="NAPRT"/>
    <property type="match status" value="1"/>
</dbReference>
<dbReference type="InterPro" id="IPR040727">
    <property type="entry name" value="NAPRTase_N"/>
</dbReference>
<dbReference type="InterPro" id="IPR041525">
    <property type="entry name" value="N/Namide_PRibTrfase"/>
</dbReference>
<feature type="domain" description="Nicotinate phosphoribosyltransferase C-terminal" evidence="12">
    <location>
        <begin position="376"/>
        <end position="484"/>
    </location>
</feature>
<dbReference type="UniPathway" id="UPA00253">
    <property type="reaction ID" value="UER00457"/>
</dbReference>
<dbReference type="RefSeq" id="WP_010882074.1">
    <property type="nucleotide sequence ID" value="NC_010741.1"/>
</dbReference>
<dbReference type="PANTHER" id="PTHR11098">
    <property type="entry name" value="NICOTINATE PHOSPHORIBOSYLTRANSFERASE"/>
    <property type="match status" value="1"/>
</dbReference>
<keyword evidence="7 9" id="KW-0808">Transferase</keyword>
<evidence type="ECO:0000259" key="12">
    <source>
        <dbReference type="Pfam" id="PF17956"/>
    </source>
</evidence>
<dbReference type="KEGG" id="tpp:TPASS_0628"/>
<dbReference type="NCBIfam" id="NF009131">
    <property type="entry name" value="PRK12484.1"/>
    <property type="match status" value="1"/>
</dbReference>
<evidence type="ECO:0000256" key="2">
    <source>
        <dbReference type="ARBA" id="ARBA00010897"/>
    </source>
</evidence>
<dbReference type="SUPFAM" id="SSF54675">
    <property type="entry name" value="Nicotinate/Quinolinate PRTase N-terminal domain-like"/>
    <property type="match status" value="1"/>
</dbReference>
<comment type="similarity">
    <text evidence="2 9">Belongs to the NAPRTase family.</text>
</comment>
<evidence type="ECO:0000256" key="6">
    <source>
        <dbReference type="ARBA" id="ARBA00022642"/>
    </source>
</evidence>
<evidence type="ECO:0000313" key="13">
    <source>
        <dbReference type="EMBL" id="ACD71047.1"/>
    </source>
</evidence>
<feature type="domain" description="Nicotinate/nicotinamide phosphoribosyltransferase" evidence="10">
    <location>
        <begin position="150"/>
        <end position="263"/>
    </location>
</feature>
<comment type="catalytic activity">
    <reaction evidence="8 9">
        <text>5-phospho-alpha-D-ribose 1-diphosphate + nicotinate + ATP + H2O = nicotinate beta-D-ribonucleotide + ADP + phosphate + diphosphate</text>
        <dbReference type="Rhea" id="RHEA:36163"/>
        <dbReference type="ChEBI" id="CHEBI:15377"/>
        <dbReference type="ChEBI" id="CHEBI:30616"/>
        <dbReference type="ChEBI" id="CHEBI:32544"/>
        <dbReference type="ChEBI" id="CHEBI:33019"/>
        <dbReference type="ChEBI" id="CHEBI:43474"/>
        <dbReference type="ChEBI" id="CHEBI:57502"/>
        <dbReference type="ChEBI" id="CHEBI:58017"/>
        <dbReference type="ChEBI" id="CHEBI:456216"/>
        <dbReference type="EC" id="6.3.4.21"/>
    </reaction>
</comment>
<dbReference type="AlphaFoldDB" id="A0A0H3BKW7"/>
<keyword evidence="6 9" id="KW-0662">Pyridine nucleotide biosynthesis</keyword>
<dbReference type="PANTHER" id="PTHR11098:SF1">
    <property type="entry name" value="NICOTINATE PHOSPHORIBOSYLTRANSFERASE"/>
    <property type="match status" value="1"/>
</dbReference>